<gene>
    <name evidence="1" type="ORF">F5876DRAFT_84529</name>
</gene>
<evidence type="ECO:0000313" key="2">
    <source>
        <dbReference type="Proteomes" id="UP001163835"/>
    </source>
</evidence>
<name>A0ACC1TGA7_9AGAR</name>
<accession>A0ACC1TGA7</accession>
<reference evidence="1" key="1">
    <citation type="submission" date="2022-09" db="EMBL/GenBank/DDBJ databases">
        <title>A Global Phylogenomic Analysis of the Shiitake Genus Lentinula.</title>
        <authorList>
            <consortium name="DOE Joint Genome Institute"/>
            <person name="Sierra-Patev S."/>
            <person name="Min B."/>
            <person name="Naranjo-Ortiz M."/>
            <person name="Looney B."/>
            <person name="Konkel Z."/>
            <person name="Slot J.C."/>
            <person name="Sakamoto Y."/>
            <person name="Steenwyk J.L."/>
            <person name="Rokas A."/>
            <person name="Carro J."/>
            <person name="Camarero S."/>
            <person name="Ferreira P."/>
            <person name="Molpeceres G."/>
            <person name="Ruiz-Duenas F.J."/>
            <person name="Serrano A."/>
            <person name="Henrissat B."/>
            <person name="Drula E."/>
            <person name="Hughes K.W."/>
            <person name="Mata J.L."/>
            <person name="Ishikawa N.K."/>
            <person name="Vargas-Isla R."/>
            <person name="Ushijima S."/>
            <person name="Smith C.A."/>
            <person name="Ahrendt S."/>
            <person name="Andreopoulos W."/>
            <person name="He G."/>
            <person name="Labutti K."/>
            <person name="Lipzen A."/>
            <person name="Ng V."/>
            <person name="Riley R."/>
            <person name="Sandor L."/>
            <person name="Barry K."/>
            <person name="Martinez A.T."/>
            <person name="Xiao Y."/>
            <person name="Gibbons J.G."/>
            <person name="Terashima K."/>
            <person name="Grigoriev I.V."/>
            <person name="Hibbett D.S."/>
        </authorList>
    </citation>
    <scope>NUCLEOTIDE SEQUENCE</scope>
    <source>
        <strain evidence="1">TMI1499</strain>
    </source>
</reference>
<evidence type="ECO:0000313" key="1">
    <source>
        <dbReference type="EMBL" id="KAJ3803750.1"/>
    </source>
</evidence>
<proteinExistence type="predicted"/>
<organism evidence="1 2">
    <name type="scientific">Lentinula aff. lateritia</name>
    <dbReference type="NCBI Taxonomy" id="2804960"/>
    <lineage>
        <taxon>Eukaryota</taxon>
        <taxon>Fungi</taxon>
        <taxon>Dikarya</taxon>
        <taxon>Basidiomycota</taxon>
        <taxon>Agaricomycotina</taxon>
        <taxon>Agaricomycetes</taxon>
        <taxon>Agaricomycetidae</taxon>
        <taxon>Agaricales</taxon>
        <taxon>Marasmiineae</taxon>
        <taxon>Omphalotaceae</taxon>
        <taxon>Lentinula</taxon>
    </lineage>
</organism>
<comment type="caution">
    <text evidence="1">The sequence shown here is derived from an EMBL/GenBank/DDBJ whole genome shotgun (WGS) entry which is preliminary data.</text>
</comment>
<keyword evidence="2" id="KW-1185">Reference proteome</keyword>
<dbReference type="Proteomes" id="UP001163835">
    <property type="component" value="Unassembled WGS sequence"/>
</dbReference>
<sequence length="176" mass="19521">MRLDTFHFALGLTMYLLATAWAIPLLRTTVDRRAPIVDVTIIPDHSSRIQQDAGVFVERGLEYAFRRMPELGLAGSSIRVSDQRVQMGPGGVNFQVHSGSSLQGTGHLKANIFVVPQSEMSVQFWNGVHLHIGERSVAHFNTRHGELVVVDGPRSDVDDMTHLLSGFSVTDNETHY</sequence>
<protein>
    <submittedName>
        <fullName evidence="1">Uncharacterized protein</fullName>
    </submittedName>
</protein>
<dbReference type="EMBL" id="MU796856">
    <property type="protein sequence ID" value="KAJ3803750.1"/>
    <property type="molecule type" value="Genomic_DNA"/>
</dbReference>